<proteinExistence type="predicted"/>
<dbReference type="Proteomes" id="UP001165393">
    <property type="component" value="Unassembled WGS sequence"/>
</dbReference>
<dbReference type="AlphaFoldDB" id="A0AA41W4X4"/>
<dbReference type="Pfam" id="PF07277">
    <property type="entry name" value="SapC"/>
    <property type="match status" value="1"/>
</dbReference>
<evidence type="ECO:0000313" key="2">
    <source>
        <dbReference type="Proteomes" id="UP001165393"/>
    </source>
</evidence>
<name>A0AA41W4X4_9GAMM</name>
<reference evidence="1 2" key="1">
    <citation type="journal article" date="2013" name="Antonie Van Leeuwenhoek">
        <title>Echinimonas agarilytica gen. nov., sp. nov., a new gammaproteobacterium isolated from the sea urchin Strongylocentrotus intermedius.</title>
        <authorList>
            <person name="Nedashkovskaya O.I."/>
            <person name="Stenkova A.M."/>
            <person name="Zhukova N.V."/>
            <person name="Van Trappen S."/>
            <person name="Lee J.S."/>
            <person name="Kim S.B."/>
        </authorList>
    </citation>
    <scope>NUCLEOTIDE SEQUENCE [LARGE SCALE GENOMIC DNA]</scope>
    <source>
        <strain evidence="1 2">KMM 6351</strain>
    </source>
</reference>
<evidence type="ECO:0000313" key="1">
    <source>
        <dbReference type="EMBL" id="MCM2679039.1"/>
    </source>
</evidence>
<gene>
    <name evidence="1" type="ORF">NAF29_05020</name>
</gene>
<dbReference type="RefSeq" id="WP_251260407.1">
    <property type="nucleotide sequence ID" value="NZ_JAMQGP010000002.1"/>
</dbReference>
<dbReference type="EMBL" id="JAMQGP010000002">
    <property type="protein sequence ID" value="MCM2679039.1"/>
    <property type="molecule type" value="Genomic_DNA"/>
</dbReference>
<dbReference type="InterPro" id="IPR010836">
    <property type="entry name" value="SapC"/>
</dbReference>
<protein>
    <submittedName>
        <fullName evidence="1">SapC family protein</fullName>
    </submittedName>
</protein>
<comment type="caution">
    <text evidence="1">The sequence shown here is derived from an EMBL/GenBank/DDBJ whole genome shotgun (WGS) entry which is preliminary data.</text>
</comment>
<organism evidence="1 2">
    <name type="scientific">Echinimonas agarilytica</name>
    <dbReference type="NCBI Taxonomy" id="1215918"/>
    <lineage>
        <taxon>Bacteria</taxon>
        <taxon>Pseudomonadati</taxon>
        <taxon>Pseudomonadota</taxon>
        <taxon>Gammaproteobacteria</taxon>
        <taxon>Alteromonadales</taxon>
        <taxon>Echinimonadaceae</taxon>
        <taxon>Echinimonas</taxon>
    </lineage>
</organism>
<keyword evidence="2" id="KW-1185">Reference proteome</keyword>
<accession>A0AA41W4X4</accession>
<sequence>MSLKRVPLHQKTHANLNVKIDRSYAHVRGQHLIPVVIHEFAQVCIEYPIVFVKNEQNGRFRAVAMTGVVPGENLYVGEEWRAPYIPASVTHFPLSLIPDAQNKDQVLVAIIEGSDLLSRELGEALFDERGNNTPYLEQRKKKMIQYLESEQVTFSFLQMLADLNVLAHRSLTLNIEGNPLKLEGVYMVDESKLNELDDSKFIDLRKRGLLTPIYSHLCSLAQVNRLTLMKAKR</sequence>